<organism evidence="2">
    <name type="scientific">viral metagenome</name>
    <dbReference type="NCBI Taxonomy" id="1070528"/>
    <lineage>
        <taxon>unclassified sequences</taxon>
        <taxon>metagenomes</taxon>
        <taxon>organismal metagenomes</taxon>
    </lineage>
</organism>
<keyword evidence="1" id="KW-0472">Membrane</keyword>
<accession>A0A6C0KC46</accession>
<proteinExistence type="predicted"/>
<evidence type="ECO:0000313" key="2">
    <source>
        <dbReference type="EMBL" id="QHU13868.1"/>
    </source>
</evidence>
<protein>
    <submittedName>
        <fullName evidence="2">Uncharacterized protein</fullName>
    </submittedName>
</protein>
<keyword evidence="1" id="KW-1133">Transmembrane helix</keyword>
<reference evidence="2" key="1">
    <citation type="journal article" date="2020" name="Nature">
        <title>Giant virus diversity and host interactions through global metagenomics.</title>
        <authorList>
            <person name="Schulz F."/>
            <person name="Roux S."/>
            <person name="Paez-Espino D."/>
            <person name="Jungbluth S."/>
            <person name="Walsh D.A."/>
            <person name="Denef V.J."/>
            <person name="McMahon K.D."/>
            <person name="Konstantinidis K.T."/>
            <person name="Eloe-Fadrosh E.A."/>
            <person name="Kyrpides N.C."/>
            <person name="Woyke T."/>
        </authorList>
    </citation>
    <scope>NUCLEOTIDE SEQUENCE</scope>
    <source>
        <strain evidence="2">GVMAG-S-1101182-85</strain>
    </source>
</reference>
<name>A0A6C0KC46_9ZZZZ</name>
<keyword evidence="1" id="KW-0812">Transmembrane</keyword>
<dbReference type="AlphaFoldDB" id="A0A6C0KC46"/>
<evidence type="ECO:0000256" key="1">
    <source>
        <dbReference type="SAM" id="Phobius"/>
    </source>
</evidence>
<feature type="transmembrane region" description="Helical" evidence="1">
    <location>
        <begin position="6"/>
        <end position="24"/>
    </location>
</feature>
<sequence length="97" mass="10274">MDMEIFLWALAGGMVVAVISAAAIYSQKEEMNMKKLSRDFLIGAAFTGFFYPMIPETFQEIQGTVSNAASAVSKAATSASSAALSVESDVKIGPPNF</sequence>
<dbReference type="EMBL" id="MN740827">
    <property type="protein sequence ID" value="QHU13868.1"/>
    <property type="molecule type" value="Genomic_DNA"/>
</dbReference>